<keyword evidence="1" id="KW-0812">Transmembrane</keyword>
<evidence type="ECO:0000313" key="3">
    <source>
        <dbReference type="Proteomes" id="UP001060112"/>
    </source>
</evidence>
<name>A0ABY5HZ24_9FIRM</name>
<dbReference type="EMBL" id="CP101620">
    <property type="protein sequence ID" value="UTY38348.1"/>
    <property type="molecule type" value="Genomic_DNA"/>
</dbReference>
<dbReference type="Proteomes" id="UP001060112">
    <property type="component" value="Chromosome"/>
</dbReference>
<dbReference type="RefSeq" id="WP_290138616.1">
    <property type="nucleotide sequence ID" value="NZ_CP101620.1"/>
</dbReference>
<feature type="transmembrane region" description="Helical" evidence="1">
    <location>
        <begin position="12"/>
        <end position="32"/>
    </location>
</feature>
<keyword evidence="1" id="KW-1133">Transmembrane helix</keyword>
<keyword evidence="3" id="KW-1185">Reference proteome</keyword>
<gene>
    <name evidence="2" type="ORF">NMU03_11795</name>
</gene>
<feature type="transmembrane region" description="Helical" evidence="1">
    <location>
        <begin position="38"/>
        <end position="59"/>
    </location>
</feature>
<evidence type="ECO:0000313" key="2">
    <source>
        <dbReference type="EMBL" id="UTY38348.1"/>
    </source>
</evidence>
<sequence length="68" mass="8229">MQKIDNKYLRRIVYSIQFLMSIVLLATMYFIQFVPMKYFISAVVVLLVFMVGEYFLIFYKKKEANAHY</sequence>
<organism evidence="2 3">
    <name type="scientific">Allocoprobacillus halotolerans</name>
    <dbReference type="NCBI Taxonomy" id="2944914"/>
    <lineage>
        <taxon>Bacteria</taxon>
        <taxon>Bacillati</taxon>
        <taxon>Bacillota</taxon>
        <taxon>Erysipelotrichia</taxon>
        <taxon>Erysipelotrichales</taxon>
        <taxon>Erysipelotrichaceae</taxon>
        <taxon>Allocoprobacillus</taxon>
    </lineage>
</organism>
<accession>A0ABY5HZ24</accession>
<protein>
    <submittedName>
        <fullName evidence="2">Uncharacterized protein</fullName>
    </submittedName>
</protein>
<reference evidence="2" key="1">
    <citation type="submission" date="2022-07" db="EMBL/GenBank/DDBJ databases">
        <title>Faecal culturing of patients with breast cancer.</title>
        <authorList>
            <person name="Teng N.M.Y."/>
            <person name="Kiu R."/>
            <person name="Evans R."/>
            <person name="Baker D.J."/>
            <person name="Zenner C."/>
            <person name="Robinson S.D."/>
            <person name="Hall L.J."/>
        </authorList>
    </citation>
    <scope>NUCLEOTIDE SEQUENCE</scope>
    <source>
        <strain evidence="2">LH1062</strain>
    </source>
</reference>
<keyword evidence="1" id="KW-0472">Membrane</keyword>
<proteinExistence type="predicted"/>
<evidence type="ECO:0000256" key="1">
    <source>
        <dbReference type="SAM" id="Phobius"/>
    </source>
</evidence>